<evidence type="ECO:0000313" key="1">
    <source>
        <dbReference type="EMBL" id="SDP39347.1"/>
    </source>
</evidence>
<dbReference type="AlphaFoldDB" id="A0A1H0SCD7"/>
<proteinExistence type="predicted"/>
<reference evidence="1 2" key="1">
    <citation type="submission" date="2016-10" db="EMBL/GenBank/DDBJ databases">
        <authorList>
            <person name="de Groot N.N."/>
        </authorList>
    </citation>
    <scope>NUCLEOTIDE SEQUENCE [LARGE SCALE GENOMIC DNA]</scope>
    <source>
        <strain evidence="2">P4-7,KCTC 19426,CECT 7604</strain>
    </source>
</reference>
<dbReference type="PROSITE" id="PS51257">
    <property type="entry name" value="PROKAR_LIPOPROTEIN"/>
    <property type="match status" value="1"/>
</dbReference>
<evidence type="ECO:0008006" key="3">
    <source>
        <dbReference type="Google" id="ProtNLM"/>
    </source>
</evidence>
<name>A0A1H0SCD7_9ACTN</name>
<organism evidence="1 2">
    <name type="scientific">Nakamurella panacisegetis</name>
    <dbReference type="NCBI Taxonomy" id="1090615"/>
    <lineage>
        <taxon>Bacteria</taxon>
        <taxon>Bacillati</taxon>
        <taxon>Actinomycetota</taxon>
        <taxon>Actinomycetes</taxon>
        <taxon>Nakamurellales</taxon>
        <taxon>Nakamurellaceae</taxon>
        <taxon>Nakamurella</taxon>
    </lineage>
</organism>
<dbReference type="RefSeq" id="WP_090479566.1">
    <property type="nucleotide sequence ID" value="NZ_LT629710.1"/>
</dbReference>
<dbReference type="EMBL" id="LT629710">
    <property type="protein sequence ID" value="SDP39347.1"/>
    <property type="molecule type" value="Genomic_DNA"/>
</dbReference>
<protein>
    <recommendedName>
        <fullName evidence="3">Septum formation</fullName>
    </recommendedName>
</protein>
<evidence type="ECO:0000313" key="2">
    <source>
        <dbReference type="Proteomes" id="UP000198741"/>
    </source>
</evidence>
<dbReference type="Proteomes" id="UP000198741">
    <property type="component" value="Chromosome I"/>
</dbReference>
<keyword evidence="2" id="KW-1185">Reference proteome</keyword>
<accession>A0A1H0SCD7</accession>
<dbReference type="OrthoDB" id="5206485at2"/>
<gene>
    <name evidence="1" type="ORF">SAMN04515671_4025</name>
</gene>
<sequence length="312" mass="32533">MDRRLGGLVLLILACLSLLVVPNLRGRPLAGSATAVYLPPAPRVGQCVTALSPVPQGDSREIDPMVEYPDATYGPCRGYVVGEVMSVQAASLPAPRVPLSRYEEASSECELAEVNYVGSIGPFDLTDPNVPSIAWQAAVTIASIPVGPNRLQQGIGQTWTACVGATSDNTRYTGRIADALTRGVLPPTFATCWGAVPAATRLRSDSSVRPCAAPHTAEILATTQITDPLATDEDVQRTCRKFAARAMRTADPTGGGAITIAAYSMDGTSVMPLAEVELTAGYLGCLATVTPPRQLIGTLIGLGDHAVPIIPG</sequence>